<dbReference type="STRING" id="64791.A0A151WT51"/>
<evidence type="ECO:0000313" key="2">
    <source>
        <dbReference type="EMBL" id="KYQ51013.1"/>
    </source>
</evidence>
<sequence length="944" mass="106158">MDPNNPIPSNHDEFDVKPAYIKQLIDDDMDRPDFDLLLKNSVCGMTRNGKHRNDDDAEYDYTDIGPETDVDAGEDVHDNNYPALATSSSLDPTPESEKPSMEIEKYNDDDDDDDDDRNDNDYSNRDNANVCPVDSVVNDDDLDNRVRPNDKDVRGADDETLRDHGDDDDDDVARIETAGTHTVVDDDESPPSPRAAKPLQHALIVADNVADSEDSEDEWDYYRADPNKQESAVTTVTAADESRKDVEEQSAQENPESVADASLEVQTSEPENDIKCEDSVNSFLPELSIDFSNAKLIDLGKKQIFLDLDLQEEKKEQNNMDFQLNPEAAEFVPLSPPLVCNRSNTHLRDFAISGSPLKTTQTMDDIRVPSQSEFDKEFSHRPKEMGEETHDENAELQNNSSQSLDISEISSTKAEMGDDESMMHVMSTSQWQTDVSSQWNEKAHDDAGSDLEDSDVITKNDPMTVSLTPSNFKAFEFKVDLNAIHILDDSSDGAEQANTPPRSPEPSTKIASDEDRPNTPSSEDKNSIDVLCASTPQPPDDSVSVSSETTNSETKMNEKESLLSFDNNYSFSHEVVLSCPAKKVTNDIPGIDIRGYESDENVPKEYREAFKEVYGIENSSDTEEDKNLCKKEDNEDAEDAQAFIMRSLDNSAKILETENVESEVPKNLPDSTNHSDFNAIHVAQHYLSEQKLLSELVSSEHTEPDEMLQTQLGYCAVNLENSVKKLENLIEPLIDTENQSNQSTDWTDYCKTEKAMLHTENSDCDIYKDDPFFESKKQEDIEKLCNKDKDSDKNDLEPDSTTELKPSDSIHKSSFVEEELQHKNQMFEESVPITILTDEPIEQEQIGEKAAEFVSANVDEVLQEEVTSENIPPKQEEIESQKTVEVLEDISTIDKSKEVTEVAQVCHCKLESEDDHYNERETSNENYHDENNNENSNEIANLAL</sequence>
<organism evidence="2 3">
    <name type="scientific">Mycetomoellerius zeteki</name>
    <dbReference type="NCBI Taxonomy" id="64791"/>
    <lineage>
        <taxon>Eukaryota</taxon>
        <taxon>Metazoa</taxon>
        <taxon>Ecdysozoa</taxon>
        <taxon>Arthropoda</taxon>
        <taxon>Hexapoda</taxon>
        <taxon>Insecta</taxon>
        <taxon>Pterygota</taxon>
        <taxon>Neoptera</taxon>
        <taxon>Endopterygota</taxon>
        <taxon>Hymenoptera</taxon>
        <taxon>Apocrita</taxon>
        <taxon>Aculeata</taxon>
        <taxon>Formicoidea</taxon>
        <taxon>Formicidae</taxon>
        <taxon>Myrmicinae</taxon>
        <taxon>Mycetomoellerius</taxon>
    </lineage>
</organism>
<feature type="compositionally biased region" description="Basic and acidic residues" evidence="1">
    <location>
        <begin position="911"/>
        <end position="931"/>
    </location>
</feature>
<dbReference type="AlphaFoldDB" id="A0A151WT51"/>
<feature type="region of interest" description="Disordered" evidence="1">
    <location>
        <begin position="490"/>
        <end position="559"/>
    </location>
</feature>
<keyword evidence="3" id="KW-1185">Reference proteome</keyword>
<feature type="compositionally biased region" description="Basic and acidic residues" evidence="1">
    <location>
        <begin position="373"/>
        <end position="393"/>
    </location>
</feature>
<feature type="compositionally biased region" description="Basic and acidic residues" evidence="1">
    <location>
        <begin position="143"/>
        <end position="165"/>
    </location>
</feature>
<name>A0A151WT51_9HYME</name>
<reference evidence="2 3" key="1">
    <citation type="submission" date="2015-09" db="EMBL/GenBank/DDBJ databases">
        <title>Trachymyrmex zeteki WGS genome.</title>
        <authorList>
            <person name="Nygaard S."/>
            <person name="Hu H."/>
            <person name="Boomsma J."/>
            <person name="Zhang G."/>
        </authorList>
    </citation>
    <scope>NUCLEOTIDE SEQUENCE [LARGE SCALE GENOMIC DNA]</scope>
    <source>
        <strain evidence="2">Tzet28-1</strain>
        <tissue evidence="2">Whole body</tissue>
    </source>
</reference>
<feature type="region of interest" description="Disordered" evidence="1">
    <location>
        <begin position="41"/>
        <end position="274"/>
    </location>
</feature>
<feature type="region of interest" description="Disordered" evidence="1">
    <location>
        <begin position="911"/>
        <end position="944"/>
    </location>
</feature>
<proteinExistence type="predicted"/>
<dbReference type="EMBL" id="KQ982763">
    <property type="protein sequence ID" value="KYQ51013.1"/>
    <property type="molecule type" value="Genomic_DNA"/>
</dbReference>
<feature type="compositionally biased region" description="Basic and acidic residues" evidence="1">
    <location>
        <begin position="95"/>
        <end position="106"/>
    </location>
</feature>
<feature type="compositionally biased region" description="Low complexity" evidence="1">
    <location>
        <begin position="933"/>
        <end position="944"/>
    </location>
</feature>
<feature type="compositionally biased region" description="Polar residues" evidence="1">
    <location>
        <begin position="496"/>
        <end position="510"/>
    </location>
</feature>
<protein>
    <submittedName>
        <fullName evidence="2">Uncharacterized protein</fullName>
    </submittedName>
</protein>
<evidence type="ECO:0000256" key="1">
    <source>
        <dbReference type="SAM" id="MobiDB-lite"/>
    </source>
</evidence>
<feature type="compositionally biased region" description="Low complexity" evidence="1">
    <location>
        <begin position="540"/>
        <end position="554"/>
    </location>
</feature>
<evidence type="ECO:0000313" key="3">
    <source>
        <dbReference type="Proteomes" id="UP000075809"/>
    </source>
</evidence>
<feature type="region of interest" description="Disordered" evidence="1">
    <location>
        <begin position="784"/>
        <end position="812"/>
    </location>
</feature>
<feature type="compositionally biased region" description="Polar residues" evidence="1">
    <location>
        <begin position="429"/>
        <end position="440"/>
    </location>
</feature>
<accession>A0A151WT51</accession>
<feature type="compositionally biased region" description="Acidic residues" evidence="1">
    <location>
        <begin position="210"/>
        <end position="219"/>
    </location>
</feature>
<feature type="compositionally biased region" description="Acidic residues" evidence="1">
    <location>
        <begin position="107"/>
        <end position="118"/>
    </location>
</feature>
<feature type="compositionally biased region" description="Basic and acidic residues" evidence="1">
    <location>
        <begin position="784"/>
        <end position="796"/>
    </location>
</feature>
<gene>
    <name evidence="2" type="ORF">ALC60_09892</name>
</gene>
<feature type="compositionally biased region" description="Basic and acidic residues" evidence="1">
    <location>
        <begin position="511"/>
        <end position="527"/>
    </location>
</feature>
<feature type="region of interest" description="Disordered" evidence="1">
    <location>
        <begin position="372"/>
        <end position="406"/>
    </location>
</feature>
<feature type="compositionally biased region" description="Acidic residues" evidence="1">
    <location>
        <begin position="55"/>
        <end position="73"/>
    </location>
</feature>
<dbReference type="Proteomes" id="UP000075809">
    <property type="component" value="Unassembled WGS sequence"/>
</dbReference>
<feature type="region of interest" description="Disordered" evidence="1">
    <location>
        <begin position="429"/>
        <end position="467"/>
    </location>
</feature>